<evidence type="ECO:0000259" key="2">
    <source>
        <dbReference type="PROSITE" id="PS50097"/>
    </source>
</evidence>
<evidence type="ECO:0000313" key="6">
    <source>
        <dbReference type="Proteomes" id="UP001224775"/>
    </source>
</evidence>
<reference evidence="5" key="1">
    <citation type="submission" date="2023-06" db="EMBL/GenBank/DDBJ databases">
        <title>Survivors Of The Sea: Transcriptome response of Skeletonema marinoi to long-term dormancy.</title>
        <authorList>
            <person name="Pinder M.I.M."/>
            <person name="Kourtchenko O."/>
            <person name="Robertson E.K."/>
            <person name="Larsson T."/>
            <person name="Maumus F."/>
            <person name="Osuna-Cruz C.M."/>
            <person name="Vancaester E."/>
            <person name="Stenow R."/>
            <person name="Vandepoele K."/>
            <person name="Ploug H."/>
            <person name="Bruchert V."/>
            <person name="Godhe A."/>
            <person name="Topel M."/>
        </authorList>
    </citation>
    <scope>NUCLEOTIDE SEQUENCE</scope>
    <source>
        <strain evidence="5">R05AC</strain>
    </source>
</reference>
<dbReference type="Pfam" id="PF22486">
    <property type="entry name" value="MATH_2"/>
    <property type="match status" value="1"/>
</dbReference>
<dbReference type="InterPro" id="IPR000210">
    <property type="entry name" value="BTB/POZ_dom"/>
</dbReference>
<evidence type="ECO:0000256" key="1">
    <source>
        <dbReference type="SAM" id="MobiDB-lite"/>
    </source>
</evidence>
<dbReference type="PANTHER" id="PTHR26379">
    <property type="entry name" value="BTB/POZ AND MATH DOMAIN-CONTAINING PROTEIN 1"/>
    <property type="match status" value="1"/>
</dbReference>
<dbReference type="CDD" id="cd00121">
    <property type="entry name" value="MATH"/>
    <property type="match status" value="1"/>
</dbReference>
<name>A0AAD9DAY0_9STRA</name>
<dbReference type="EMBL" id="JATAAI010000018">
    <property type="protein sequence ID" value="KAK1739259.1"/>
    <property type="molecule type" value="Genomic_DNA"/>
</dbReference>
<sequence length="429" mass="47285">MSAVRIQNAKVSVGCPPSREGWTSYRFNIQKFRDLSATKKHYVETPVFTCNGHEWALKFYPGGNNLATEGCVSIYVSLRSGKNASAMYEITLLDKFGNAVRVKQSTMLCFGSTTFNSVAIGWHNFIKRSFILDASNNILDINGTLAIVVSMKEESTAVFVPQNPLRNTIQEMFNDDKTADVCFEVANGADEVEKDEQIAGGSTSFHAHTLILKKCAPMLADLVSNGGEKGGMISVQVSDVQPDIFRHLLWCVYGGKTAEDTLKAHAKDIIDAADKYSIVNLKLEAEAAYVESTTFTAENVLDNLLYADAMNLALLKEAAIDFIVGNGEQVIDGVSFSHIPGHVMKDLLVATTRRVKESKNEVTTDMKLMRVSELRRKLNEKGLDVDGSREAMIASLIRSEEVESVGDDNLLEAEDELNENENESNVEEE</sequence>
<proteinExistence type="predicted"/>
<keyword evidence="6" id="KW-1185">Reference proteome</keyword>
<dbReference type="PROSITE" id="PS50800">
    <property type="entry name" value="SAP"/>
    <property type="match status" value="1"/>
</dbReference>
<feature type="domain" description="SAP" evidence="4">
    <location>
        <begin position="366"/>
        <end position="400"/>
    </location>
</feature>
<dbReference type="InterPro" id="IPR011333">
    <property type="entry name" value="SKP1/BTB/POZ_sf"/>
</dbReference>
<gene>
    <name evidence="5" type="ORF">QTG54_009802</name>
</gene>
<dbReference type="SUPFAM" id="SSF54695">
    <property type="entry name" value="POZ domain"/>
    <property type="match status" value="1"/>
</dbReference>
<evidence type="ECO:0000313" key="5">
    <source>
        <dbReference type="EMBL" id="KAK1739259.1"/>
    </source>
</evidence>
<dbReference type="PANTHER" id="PTHR26379:SF187">
    <property type="entry name" value="OS07G0655300 PROTEIN"/>
    <property type="match status" value="1"/>
</dbReference>
<dbReference type="Proteomes" id="UP001224775">
    <property type="component" value="Unassembled WGS sequence"/>
</dbReference>
<dbReference type="SUPFAM" id="SSF49599">
    <property type="entry name" value="TRAF domain-like"/>
    <property type="match status" value="1"/>
</dbReference>
<dbReference type="Gene3D" id="2.60.210.10">
    <property type="entry name" value="Apoptosis, Tumor Necrosis Factor Receptor Associated Protein 2, Chain A"/>
    <property type="match status" value="1"/>
</dbReference>
<evidence type="ECO:0000259" key="4">
    <source>
        <dbReference type="PROSITE" id="PS50800"/>
    </source>
</evidence>
<feature type="region of interest" description="Disordered" evidence="1">
    <location>
        <begin position="404"/>
        <end position="429"/>
    </location>
</feature>
<dbReference type="CDD" id="cd14733">
    <property type="entry name" value="BACK"/>
    <property type="match status" value="1"/>
</dbReference>
<protein>
    <submittedName>
        <fullName evidence="5">BTB/POZ and MATH domain-containing protein</fullName>
    </submittedName>
</protein>
<dbReference type="GO" id="GO:0016567">
    <property type="term" value="P:protein ubiquitination"/>
    <property type="evidence" value="ECO:0007669"/>
    <property type="project" value="InterPro"/>
</dbReference>
<dbReference type="InterPro" id="IPR008974">
    <property type="entry name" value="TRAF-like"/>
</dbReference>
<organism evidence="5 6">
    <name type="scientific">Skeletonema marinoi</name>
    <dbReference type="NCBI Taxonomy" id="267567"/>
    <lineage>
        <taxon>Eukaryota</taxon>
        <taxon>Sar</taxon>
        <taxon>Stramenopiles</taxon>
        <taxon>Ochrophyta</taxon>
        <taxon>Bacillariophyta</taxon>
        <taxon>Coscinodiscophyceae</taxon>
        <taxon>Thalassiosirophycidae</taxon>
        <taxon>Thalassiosirales</taxon>
        <taxon>Skeletonemataceae</taxon>
        <taxon>Skeletonema</taxon>
        <taxon>Skeletonema marinoi-dohrnii complex</taxon>
    </lineage>
</organism>
<dbReference type="AlphaFoldDB" id="A0AAD9DAY0"/>
<dbReference type="PROSITE" id="PS50097">
    <property type="entry name" value="BTB"/>
    <property type="match status" value="1"/>
</dbReference>
<dbReference type="InterPro" id="IPR003034">
    <property type="entry name" value="SAP_dom"/>
</dbReference>
<dbReference type="InterPro" id="IPR045005">
    <property type="entry name" value="BPM1-6"/>
</dbReference>
<feature type="domain" description="BTB" evidence="2">
    <location>
        <begin position="194"/>
        <end position="261"/>
    </location>
</feature>
<dbReference type="SMART" id="SM00225">
    <property type="entry name" value="BTB"/>
    <property type="match status" value="1"/>
</dbReference>
<accession>A0AAD9DAY0</accession>
<dbReference type="InterPro" id="IPR002083">
    <property type="entry name" value="MATH/TRAF_dom"/>
</dbReference>
<feature type="domain" description="MATH" evidence="3">
    <location>
        <begin position="22"/>
        <end position="151"/>
    </location>
</feature>
<dbReference type="Gene3D" id="3.30.710.10">
    <property type="entry name" value="Potassium Channel Kv1.1, Chain A"/>
    <property type="match status" value="1"/>
</dbReference>
<evidence type="ECO:0000259" key="3">
    <source>
        <dbReference type="PROSITE" id="PS50144"/>
    </source>
</evidence>
<dbReference type="Pfam" id="PF00651">
    <property type="entry name" value="BTB"/>
    <property type="match status" value="1"/>
</dbReference>
<dbReference type="PROSITE" id="PS50144">
    <property type="entry name" value="MATH"/>
    <property type="match status" value="1"/>
</dbReference>
<comment type="caution">
    <text evidence="5">The sequence shown here is derived from an EMBL/GenBank/DDBJ whole genome shotgun (WGS) entry which is preliminary data.</text>
</comment>